<feature type="compositionally biased region" description="Basic and acidic residues" evidence="1">
    <location>
        <begin position="15"/>
        <end position="37"/>
    </location>
</feature>
<accession>A0A8H3EGQ9</accession>
<keyword evidence="3" id="KW-1185">Reference proteome</keyword>
<dbReference type="AlphaFoldDB" id="A0A8H3EGQ9"/>
<dbReference type="Pfam" id="PF11905">
    <property type="entry name" value="DUF3425"/>
    <property type="match status" value="1"/>
</dbReference>
<dbReference type="EMBL" id="CAJPDQ010000002">
    <property type="protein sequence ID" value="CAF9905382.1"/>
    <property type="molecule type" value="Genomic_DNA"/>
</dbReference>
<dbReference type="OrthoDB" id="2245989at2759"/>
<feature type="region of interest" description="Disordered" evidence="1">
    <location>
        <begin position="1"/>
        <end position="62"/>
    </location>
</feature>
<dbReference type="PANTHER" id="PTHR38116">
    <property type="entry name" value="CHROMOSOME 7, WHOLE GENOME SHOTGUN SEQUENCE"/>
    <property type="match status" value="1"/>
</dbReference>
<dbReference type="Proteomes" id="UP000664169">
    <property type="component" value="Unassembled WGS sequence"/>
</dbReference>
<evidence type="ECO:0000313" key="2">
    <source>
        <dbReference type="EMBL" id="CAF9905382.1"/>
    </source>
</evidence>
<feature type="compositionally biased region" description="Basic and acidic residues" evidence="1">
    <location>
        <begin position="45"/>
        <end position="54"/>
    </location>
</feature>
<reference evidence="2" key="1">
    <citation type="submission" date="2021-03" db="EMBL/GenBank/DDBJ databases">
        <authorList>
            <person name="Tagirdzhanova G."/>
        </authorList>
    </citation>
    <scope>NUCLEOTIDE SEQUENCE</scope>
</reference>
<comment type="caution">
    <text evidence="2">The sequence shown here is derived from an EMBL/GenBank/DDBJ whole genome shotgun (WGS) entry which is preliminary data.</text>
</comment>
<sequence>MSSENALALRPAPQRSDDDWSAVEDKKLRKKIQDRLAQRARRRRIAESKQKQKEQSPTPEHGAPFEVEMELIAAVAPADLFSTAEYHLLPRRFMSALQALYNNGVVLGMSVLQSCGTAISHINPSAPKSLQPTNLQLSVIHYTAVDRFPFPVFRDNLILMQDNIDPQEFMYDIINMHSFWVIDGKAPWDQSAWRMSKDYEQKWGYLFFGESKSTTNFSVAPSLSYSMATTAC</sequence>
<evidence type="ECO:0000256" key="1">
    <source>
        <dbReference type="SAM" id="MobiDB-lite"/>
    </source>
</evidence>
<evidence type="ECO:0000313" key="3">
    <source>
        <dbReference type="Proteomes" id="UP000664169"/>
    </source>
</evidence>
<protein>
    <submittedName>
        <fullName evidence="2">Uncharacterized protein</fullName>
    </submittedName>
</protein>
<gene>
    <name evidence="2" type="ORF">GOMPHAMPRED_003140</name>
</gene>
<dbReference type="InterPro" id="IPR021833">
    <property type="entry name" value="DUF3425"/>
</dbReference>
<organism evidence="2 3">
    <name type="scientific">Gomphillus americanus</name>
    <dbReference type="NCBI Taxonomy" id="1940652"/>
    <lineage>
        <taxon>Eukaryota</taxon>
        <taxon>Fungi</taxon>
        <taxon>Dikarya</taxon>
        <taxon>Ascomycota</taxon>
        <taxon>Pezizomycotina</taxon>
        <taxon>Lecanoromycetes</taxon>
        <taxon>OSLEUM clade</taxon>
        <taxon>Ostropomycetidae</taxon>
        <taxon>Ostropales</taxon>
        <taxon>Graphidaceae</taxon>
        <taxon>Gomphilloideae</taxon>
        <taxon>Gomphillus</taxon>
    </lineage>
</organism>
<dbReference type="PANTHER" id="PTHR38116:SF9">
    <property type="entry name" value="BZIP DOMAIN-CONTAINING PROTEIN"/>
    <property type="match status" value="1"/>
</dbReference>
<name>A0A8H3EGQ9_9LECA</name>
<proteinExistence type="predicted"/>